<dbReference type="InterPro" id="IPR050266">
    <property type="entry name" value="AB_hydrolase_sf"/>
</dbReference>
<dbReference type="EMBL" id="JAERRF010000009">
    <property type="protein sequence ID" value="MBL1098625.1"/>
    <property type="molecule type" value="Genomic_DNA"/>
</dbReference>
<dbReference type="InterPro" id="IPR000073">
    <property type="entry name" value="AB_hydrolase_1"/>
</dbReference>
<dbReference type="PANTHER" id="PTHR43798">
    <property type="entry name" value="MONOACYLGLYCEROL LIPASE"/>
    <property type="match status" value="1"/>
</dbReference>
<feature type="domain" description="AB hydrolase-1" evidence="2">
    <location>
        <begin position="95"/>
        <end position="319"/>
    </location>
</feature>
<gene>
    <name evidence="3" type="ORF">JK363_18560</name>
</gene>
<evidence type="ECO:0000256" key="1">
    <source>
        <dbReference type="SAM" id="MobiDB-lite"/>
    </source>
</evidence>
<protein>
    <submittedName>
        <fullName evidence="3">Alpha/beta fold hydrolase</fullName>
    </submittedName>
</protein>
<evidence type="ECO:0000313" key="3">
    <source>
        <dbReference type="EMBL" id="MBL1098625.1"/>
    </source>
</evidence>
<keyword evidence="4" id="KW-1185">Reference proteome</keyword>
<dbReference type="SUPFAM" id="SSF53474">
    <property type="entry name" value="alpha/beta-Hydrolases"/>
    <property type="match status" value="1"/>
</dbReference>
<organism evidence="3 4">
    <name type="scientific">Streptomyces coffeae</name>
    <dbReference type="NCBI Taxonomy" id="621382"/>
    <lineage>
        <taxon>Bacteria</taxon>
        <taxon>Bacillati</taxon>
        <taxon>Actinomycetota</taxon>
        <taxon>Actinomycetes</taxon>
        <taxon>Kitasatosporales</taxon>
        <taxon>Streptomycetaceae</taxon>
        <taxon>Streptomyces</taxon>
    </lineage>
</organism>
<sequence>MVQPYHVGDTVVSRTRDHTRRWPPVSRTTTRDRAQRDVGRYVNDDLRERYFAACDALYAMGALAVAEMDVETSFGTTHVYRYGPDHPSGDSRIPVVLVHGAGSCSAMWYPNTPALSAERPVYAIDTPGDPGRSVQREAIHQPERAAQWLEETLAGLGLDRVHLVGSSYGGWLALNQAHRGADRLASVTLLDPGGLEKVGLRFFVWIFVSLFATFAPKALRPRLAAWLEQPVLVVPQLRTMMHLGVRAYRIRRPAPLPLTEDELATIRTPLYLVLGKRSLLVHPQRQVERVPRVIPGARAEIVSNTGHGPQIDHAEEINRRMLEFMHSTE</sequence>
<dbReference type="GO" id="GO:0016787">
    <property type="term" value="F:hydrolase activity"/>
    <property type="evidence" value="ECO:0007669"/>
    <property type="project" value="UniProtKB-KW"/>
</dbReference>
<dbReference type="Gene3D" id="3.40.50.1820">
    <property type="entry name" value="alpha/beta hydrolase"/>
    <property type="match status" value="1"/>
</dbReference>
<reference evidence="3 4" key="1">
    <citation type="submission" date="2021-01" db="EMBL/GenBank/DDBJ databases">
        <title>WGS of actinomycetes isolated from Thailand.</title>
        <authorList>
            <person name="Thawai C."/>
        </authorList>
    </citation>
    <scope>NUCLEOTIDE SEQUENCE [LARGE SCALE GENOMIC DNA]</scope>
    <source>
        <strain evidence="3 4">CA1R205</strain>
    </source>
</reference>
<dbReference type="PANTHER" id="PTHR43798:SF33">
    <property type="entry name" value="HYDROLASE, PUTATIVE (AFU_ORTHOLOGUE AFUA_2G14860)-RELATED"/>
    <property type="match status" value="1"/>
</dbReference>
<evidence type="ECO:0000259" key="2">
    <source>
        <dbReference type="Pfam" id="PF12697"/>
    </source>
</evidence>
<keyword evidence="3" id="KW-0378">Hydrolase</keyword>
<evidence type="ECO:0000313" key="4">
    <source>
        <dbReference type="Proteomes" id="UP000634229"/>
    </source>
</evidence>
<name>A0ABS1NF88_9ACTN</name>
<feature type="region of interest" description="Disordered" evidence="1">
    <location>
        <begin position="1"/>
        <end position="33"/>
    </location>
</feature>
<dbReference type="Proteomes" id="UP000634229">
    <property type="component" value="Unassembled WGS sequence"/>
</dbReference>
<proteinExistence type="predicted"/>
<accession>A0ABS1NF88</accession>
<comment type="caution">
    <text evidence="3">The sequence shown here is derived from an EMBL/GenBank/DDBJ whole genome shotgun (WGS) entry which is preliminary data.</text>
</comment>
<dbReference type="InterPro" id="IPR029058">
    <property type="entry name" value="AB_hydrolase_fold"/>
</dbReference>
<dbReference type="Pfam" id="PF12697">
    <property type="entry name" value="Abhydrolase_6"/>
    <property type="match status" value="1"/>
</dbReference>